<keyword evidence="9" id="KW-0472">Membrane</keyword>
<evidence type="ECO:0000256" key="5">
    <source>
        <dbReference type="ARBA" id="ARBA00022927"/>
    </source>
</evidence>
<keyword evidence="7" id="KW-0811">Translocation</keyword>
<dbReference type="InterPro" id="IPR007379">
    <property type="entry name" value="Tim44-like_dom"/>
</dbReference>
<evidence type="ECO:0000256" key="4">
    <source>
        <dbReference type="ARBA" id="ARBA00022792"/>
    </source>
</evidence>
<evidence type="ECO:0000256" key="7">
    <source>
        <dbReference type="ARBA" id="ARBA00023010"/>
    </source>
</evidence>
<keyword evidence="12" id="KW-1185">Reference proteome</keyword>
<dbReference type="GO" id="GO:0051087">
    <property type="term" value="F:protein-folding chaperone binding"/>
    <property type="evidence" value="ECO:0007669"/>
    <property type="project" value="InterPro"/>
</dbReference>
<proteinExistence type="inferred from homology"/>
<keyword evidence="6" id="KW-0809">Transit peptide</keyword>
<keyword evidence="4" id="KW-0999">Mitochondrion inner membrane</keyword>
<dbReference type="AlphaFoldDB" id="A0A914D9A9"/>
<dbReference type="GO" id="GO:0030150">
    <property type="term" value="P:protein import into mitochondrial matrix"/>
    <property type="evidence" value="ECO:0007669"/>
    <property type="project" value="InterPro"/>
</dbReference>
<evidence type="ECO:0000313" key="13">
    <source>
        <dbReference type="WBParaSite" id="ACRNAN_scaffold2121.g15032.t1"/>
    </source>
</evidence>
<evidence type="ECO:0000256" key="9">
    <source>
        <dbReference type="ARBA" id="ARBA00023136"/>
    </source>
</evidence>
<dbReference type="PANTHER" id="PTHR10721:SF1">
    <property type="entry name" value="MITOCHONDRIAL IMPORT INNER MEMBRANE TRANSLOCASE SUBUNIT TIM44"/>
    <property type="match status" value="1"/>
</dbReference>
<evidence type="ECO:0000256" key="10">
    <source>
        <dbReference type="SAM" id="Coils"/>
    </source>
</evidence>
<comment type="subcellular location">
    <subcellularLocation>
        <location evidence="1">Mitochondrion inner membrane</location>
    </subcellularLocation>
</comment>
<dbReference type="InterPro" id="IPR017303">
    <property type="entry name" value="Tim44"/>
</dbReference>
<dbReference type="Pfam" id="PF04280">
    <property type="entry name" value="Tim44"/>
    <property type="match status" value="1"/>
</dbReference>
<dbReference type="InterPro" id="IPR039544">
    <property type="entry name" value="Tim44-like"/>
</dbReference>
<feature type="coiled-coil region" evidence="10">
    <location>
        <begin position="7"/>
        <end position="34"/>
    </location>
</feature>
<evidence type="ECO:0000256" key="8">
    <source>
        <dbReference type="ARBA" id="ARBA00023128"/>
    </source>
</evidence>
<dbReference type="WBParaSite" id="ACRNAN_scaffold2121.g15032.t1">
    <property type="protein sequence ID" value="ACRNAN_scaffold2121.g15032.t1"/>
    <property type="gene ID" value="ACRNAN_scaffold2121.g15032"/>
</dbReference>
<dbReference type="InterPro" id="IPR032710">
    <property type="entry name" value="NTF2-like_dom_sf"/>
</dbReference>
<comment type="similarity">
    <text evidence="2">Belongs to the Tim44 family.</text>
</comment>
<dbReference type="GO" id="GO:0005743">
    <property type="term" value="C:mitochondrial inner membrane"/>
    <property type="evidence" value="ECO:0007669"/>
    <property type="project" value="UniProtKB-SubCell"/>
</dbReference>
<reference evidence="13" key="1">
    <citation type="submission" date="2022-11" db="UniProtKB">
        <authorList>
            <consortium name="WormBaseParasite"/>
        </authorList>
    </citation>
    <scope>IDENTIFICATION</scope>
</reference>
<dbReference type="SUPFAM" id="SSF54427">
    <property type="entry name" value="NTF2-like"/>
    <property type="match status" value="1"/>
</dbReference>
<sequence>MKIIDNVQEELKRNKELQENRKILDQRIRELGESDALKDARKKFYKVEKETAESTELIKVKVKEFKDHIDKMVTDLQKTEAGKKISDASLEAIRQAKIATENLQKVAEQIGDTQVAKAVTSTVSAVKTELDTITDVRLYKKPEALRMRSQGFSTAAMSSKPIEPNTEATDVELHKESRWYASWKNFTDNNTYYNKLLDWKVRYDESENVAVRLVRGITERVSSLLSSENEIATVLSEIAKVDPSFNKFEWLRFCETEIIPNILEASIRGDLEVLEDWCYERAFNIIASEFKIKEFKKVGYSLADSRILDINKVEMVSGKMTEQGPVIAITFQVLQTMVVKNAEGKVIEGDPNKPVKYFHVWVMCRDMEEYNPAMAWRLLELHWQKRDFVI</sequence>
<feature type="domain" description="Tim44-like" evidence="11">
    <location>
        <begin position="231"/>
        <end position="383"/>
    </location>
</feature>
<keyword evidence="8" id="KW-0496">Mitochondrion</keyword>
<evidence type="ECO:0000259" key="11">
    <source>
        <dbReference type="SMART" id="SM00978"/>
    </source>
</evidence>
<protein>
    <submittedName>
        <fullName evidence="13">Tim44-like domain-containing protein</fullName>
    </submittedName>
</protein>
<accession>A0A914D9A9</accession>
<evidence type="ECO:0000256" key="6">
    <source>
        <dbReference type="ARBA" id="ARBA00022946"/>
    </source>
</evidence>
<keyword evidence="3" id="KW-0813">Transport</keyword>
<dbReference type="SMART" id="SM00978">
    <property type="entry name" value="Tim44"/>
    <property type="match status" value="1"/>
</dbReference>
<dbReference type="PANTHER" id="PTHR10721">
    <property type="entry name" value="MITOCHONDRIAL IMPORT INNER MEMBRANE TRANSLOCASE SUBUNIT TIM44"/>
    <property type="match status" value="1"/>
</dbReference>
<evidence type="ECO:0000256" key="1">
    <source>
        <dbReference type="ARBA" id="ARBA00004273"/>
    </source>
</evidence>
<evidence type="ECO:0000256" key="3">
    <source>
        <dbReference type="ARBA" id="ARBA00022448"/>
    </source>
</evidence>
<dbReference type="PIRSF" id="PIRSF037871">
    <property type="entry name" value="TIM44"/>
    <property type="match status" value="1"/>
</dbReference>
<dbReference type="Gene3D" id="3.10.450.240">
    <property type="match status" value="1"/>
</dbReference>
<keyword evidence="10" id="KW-0175">Coiled coil</keyword>
<name>A0A914D9A9_9BILA</name>
<organism evidence="12 13">
    <name type="scientific">Acrobeloides nanus</name>
    <dbReference type="NCBI Taxonomy" id="290746"/>
    <lineage>
        <taxon>Eukaryota</taxon>
        <taxon>Metazoa</taxon>
        <taxon>Ecdysozoa</taxon>
        <taxon>Nematoda</taxon>
        <taxon>Chromadorea</taxon>
        <taxon>Rhabditida</taxon>
        <taxon>Tylenchina</taxon>
        <taxon>Cephalobomorpha</taxon>
        <taxon>Cephaloboidea</taxon>
        <taxon>Cephalobidae</taxon>
        <taxon>Acrobeloides</taxon>
    </lineage>
</organism>
<keyword evidence="5" id="KW-0653">Protein transport</keyword>
<dbReference type="Proteomes" id="UP000887540">
    <property type="component" value="Unplaced"/>
</dbReference>
<evidence type="ECO:0000256" key="2">
    <source>
        <dbReference type="ARBA" id="ARBA00009597"/>
    </source>
</evidence>
<evidence type="ECO:0000313" key="12">
    <source>
        <dbReference type="Proteomes" id="UP000887540"/>
    </source>
</evidence>